<protein>
    <recommendedName>
        <fullName evidence="2">Cas12f1-like TNB domain-containing protein</fullName>
    </recommendedName>
</protein>
<dbReference type="Pfam" id="PF07282">
    <property type="entry name" value="Cas12f1-like_TNB"/>
    <property type="match status" value="1"/>
</dbReference>
<evidence type="ECO:0000256" key="1">
    <source>
        <dbReference type="ARBA" id="ARBA00023125"/>
    </source>
</evidence>
<dbReference type="EMBL" id="JALJOQ010000016">
    <property type="protein sequence ID" value="KAK9809829.1"/>
    <property type="molecule type" value="Genomic_DNA"/>
</dbReference>
<accession>A0AAW1PJP5</accession>
<name>A0AAW1PJP5_9CHLO</name>
<organism evidence="3 4">
    <name type="scientific">Symbiochloris irregularis</name>
    <dbReference type="NCBI Taxonomy" id="706552"/>
    <lineage>
        <taxon>Eukaryota</taxon>
        <taxon>Viridiplantae</taxon>
        <taxon>Chlorophyta</taxon>
        <taxon>core chlorophytes</taxon>
        <taxon>Trebouxiophyceae</taxon>
        <taxon>Trebouxiales</taxon>
        <taxon>Trebouxiaceae</taxon>
        <taxon>Symbiochloris</taxon>
    </lineage>
</organism>
<dbReference type="Proteomes" id="UP001465755">
    <property type="component" value="Unassembled WGS sequence"/>
</dbReference>
<dbReference type="AlphaFoldDB" id="A0AAW1PJP5"/>
<feature type="domain" description="Cas12f1-like TNB" evidence="2">
    <location>
        <begin position="466"/>
        <end position="538"/>
    </location>
</feature>
<sequence length="591" mass="65535">MDSWLTPWTETSSGSFLGNLIDTASLQIATNVATCVKQAFWGRVVRYVQSREQERTGHDCSSAVAGRLAKQALRPVEQGEPPVIGDLRNLMQTQQEPQGGWKEPEAPHEVMALQYHMLQHFEARQQHVGYRPNKADRLFSLLCQSAGFTAKNVKVETRGLYELLRRHKPALPSDIVSNSPADFTAAKDESWAKVLDMHKVNGLHSEQSGWHFHHEVVTDGYAISLTFRRNVPAAAKPATSTPASAATAKQKLTRAAAQQQQQEAHAKASSQLNISDHTHVAATDPGRTDVYVGTTQPRFTSKADTKASITSFSSGWYFKESYVTTSRAKTAKWQRQNKPYRAIVDNLPHSPKTSDANRLKEYVTYLTSPAEGIAAPTPSKAKEAATPKAKLKPVPRLDYLLQFHMKKPYRGLRFTRHCGKLSAITTMARALLGPDPKRTLVGWGDRGKAGQGFIRKQCGPSDRVRKALQSMCTVVDIDEFRTSKICADCGSILKPMEATEKPAGGGTGRKTDSYRMRLCIHKGCHACVNRDVNASRNMLQILLAQLRGAPRPPSLCRGMASDECVVADRSPDNGEIYQYRMRMVRGQLQRV</sequence>
<keyword evidence="1" id="KW-0238">DNA-binding</keyword>
<evidence type="ECO:0000313" key="4">
    <source>
        <dbReference type="Proteomes" id="UP001465755"/>
    </source>
</evidence>
<comment type="caution">
    <text evidence="3">The sequence shown here is derived from an EMBL/GenBank/DDBJ whole genome shotgun (WGS) entry which is preliminary data.</text>
</comment>
<proteinExistence type="predicted"/>
<gene>
    <name evidence="3" type="ORF">WJX73_010783</name>
</gene>
<keyword evidence="4" id="KW-1185">Reference proteome</keyword>
<evidence type="ECO:0000259" key="2">
    <source>
        <dbReference type="Pfam" id="PF07282"/>
    </source>
</evidence>
<dbReference type="GO" id="GO:0003677">
    <property type="term" value="F:DNA binding"/>
    <property type="evidence" value="ECO:0007669"/>
    <property type="project" value="UniProtKB-KW"/>
</dbReference>
<evidence type="ECO:0000313" key="3">
    <source>
        <dbReference type="EMBL" id="KAK9809829.1"/>
    </source>
</evidence>
<reference evidence="3 4" key="1">
    <citation type="journal article" date="2024" name="Nat. Commun.">
        <title>Phylogenomics reveals the evolutionary origins of lichenization in chlorophyte algae.</title>
        <authorList>
            <person name="Puginier C."/>
            <person name="Libourel C."/>
            <person name="Otte J."/>
            <person name="Skaloud P."/>
            <person name="Haon M."/>
            <person name="Grisel S."/>
            <person name="Petersen M."/>
            <person name="Berrin J.G."/>
            <person name="Delaux P.M."/>
            <person name="Dal Grande F."/>
            <person name="Keller J."/>
        </authorList>
    </citation>
    <scope>NUCLEOTIDE SEQUENCE [LARGE SCALE GENOMIC DNA]</scope>
    <source>
        <strain evidence="3 4">SAG 2036</strain>
    </source>
</reference>
<dbReference type="InterPro" id="IPR010095">
    <property type="entry name" value="Cas12f1-like_TNB"/>
</dbReference>